<name>A8PE80_COPC7</name>
<evidence type="ECO:0000256" key="1">
    <source>
        <dbReference type="SAM" id="MobiDB-lite"/>
    </source>
</evidence>
<feature type="compositionally biased region" description="Basic and acidic residues" evidence="1">
    <location>
        <begin position="74"/>
        <end position="83"/>
    </location>
</feature>
<comment type="caution">
    <text evidence="2">The sequence shown here is derived from an EMBL/GenBank/DDBJ whole genome shotgun (WGS) entry which is preliminary data.</text>
</comment>
<sequence length="178" mass="19748">MSQLLSPPSSPRDHRHYIPRRPSPLSLPPLAGQLTASSGSSNFQPFSLSAFVIDSPRAGGKVPRYPLEKQRRAWKELEEEQQRKRQQQQMQRQEPMQIRSSSVETLSPTCTLPLTPRSAKSSASSAYSQHDDETNNGKSKLVQRSFCAALFGSCFAVFHTSAARIETAHAARQIASAR</sequence>
<proteinExistence type="predicted"/>
<evidence type="ECO:0000313" key="3">
    <source>
        <dbReference type="Proteomes" id="UP000001861"/>
    </source>
</evidence>
<gene>
    <name evidence="2" type="ORF">CC1G_10355</name>
</gene>
<feature type="region of interest" description="Disordered" evidence="1">
    <location>
        <begin position="74"/>
        <end position="137"/>
    </location>
</feature>
<dbReference type="RefSeq" id="XP_001840741.1">
    <property type="nucleotide sequence ID" value="XM_001840689.2"/>
</dbReference>
<organism evidence="2 3">
    <name type="scientific">Coprinopsis cinerea (strain Okayama-7 / 130 / ATCC MYA-4618 / FGSC 9003)</name>
    <name type="common">Inky cap fungus</name>
    <name type="synonym">Hormographiella aspergillata</name>
    <dbReference type="NCBI Taxonomy" id="240176"/>
    <lineage>
        <taxon>Eukaryota</taxon>
        <taxon>Fungi</taxon>
        <taxon>Dikarya</taxon>
        <taxon>Basidiomycota</taxon>
        <taxon>Agaricomycotina</taxon>
        <taxon>Agaricomycetes</taxon>
        <taxon>Agaricomycetidae</taxon>
        <taxon>Agaricales</taxon>
        <taxon>Agaricineae</taxon>
        <taxon>Psathyrellaceae</taxon>
        <taxon>Coprinopsis</taxon>
    </lineage>
</organism>
<protein>
    <submittedName>
        <fullName evidence="2">Uncharacterized protein</fullName>
    </submittedName>
</protein>
<dbReference type="Proteomes" id="UP000001861">
    <property type="component" value="Unassembled WGS sequence"/>
</dbReference>
<dbReference type="VEuPathDB" id="FungiDB:CC1G_10355"/>
<dbReference type="EMBL" id="AACS02000007">
    <property type="protein sequence ID" value="EAU81064.1"/>
    <property type="molecule type" value="Genomic_DNA"/>
</dbReference>
<keyword evidence="3" id="KW-1185">Reference proteome</keyword>
<evidence type="ECO:0000313" key="2">
    <source>
        <dbReference type="EMBL" id="EAU81064.1"/>
    </source>
</evidence>
<dbReference type="AlphaFoldDB" id="A8PE80"/>
<accession>A8PE80</accession>
<feature type="compositionally biased region" description="Low complexity" evidence="1">
    <location>
        <begin position="87"/>
        <end position="128"/>
    </location>
</feature>
<dbReference type="InParanoid" id="A8PE80"/>
<reference evidence="2 3" key="1">
    <citation type="journal article" date="2010" name="Proc. Natl. Acad. Sci. U.S.A.">
        <title>Insights into evolution of multicellular fungi from the assembled chromosomes of the mushroom Coprinopsis cinerea (Coprinus cinereus).</title>
        <authorList>
            <person name="Stajich J.E."/>
            <person name="Wilke S.K."/>
            <person name="Ahren D."/>
            <person name="Au C.H."/>
            <person name="Birren B.W."/>
            <person name="Borodovsky M."/>
            <person name="Burns C."/>
            <person name="Canback B."/>
            <person name="Casselton L.A."/>
            <person name="Cheng C.K."/>
            <person name="Deng J."/>
            <person name="Dietrich F.S."/>
            <person name="Fargo D.C."/>
            <person name="Farman M.L."/>
            <person name="Gathman A.C."/>
            <person name="Goldberg J."/>
            <person name="Guigo R."/>
            <person name="Hoegger P.J."/>
            <person name="Hooker J.B."/>
            <person name="Huggins A."/>
            <person name="James T.Y."/>
            <person name="Kamada T."/>
            <person name="Kilaru S."/>
            <person name="Kodira C."/>
            <person name="Kues U."/>
            <person name="Kupfer D."/>
            <person name="Kwan H.S."/>
            <person name="Lomsadze A."/>
            <person name="Li W."/>
            <person name="Lilly W.W."/>
            <person name="Ma L.J."/>
            <person name="Mackey A.J."/>
            <person name="Manning G."/>
            <person name="Martin F."/>
            <person name="Muraguchi H."/>
            <person name="Natvig D.O."/>
            <person name="Palmerini H."/>
            <person name="Ramesh M.A."/>
            <person name="Rehmeyer C.J."/>
            <person name="Roe B.A."/>
            <person name="Shenoy N."/>
            <person name="Stanke M."/>
            <person name="Ter-Hovhannisyan V."/>
            <person name="Tunlid A."/>
            <person name="Velagapudi R."/>
            <person name="Vision T.J."/>
            <person name="Zeng Q."/>
            <person name="Zolan M.E."/>
            <person name="Pukkila P.J."/>
        </authorList>
    </citation>
    <scope>NUCLEOTIDE SEQUENCE [LARGE SCALE GENOMIC DNA]</scope>
    <source>
        <strain evidence="3">Okayama-7 / 130 / ATCC MYA-4618 / FGSC 9003</strain>
    </source>
</reference>
<dbReference type="GeneID" id="6017393"/>
<feature type="region of interest" description="Disordered" evidence="1">
    <location>
        <begin position="1"/>
        <end position="40"/>
    </location>
</feature>
<dbReference type="OrthoDB" id="2984912at2759"/>
<dbReference type="KEGG" id="cci:CC1G_10355"/>